<dbReference type="InterPro" id="IPR002035">
    <property type="entry name" value="VWF_A"/>
</dbReference>
<evidence type="ECO:0000313" key="5">
    <source>
        <dbReference type="Proteomes" id="UP001595882"/>
    </source>
</evidence>
<name>A0ABV8WUI7_9BACI</name>
<evidence type="ECO:0000313" key="4">
    <source>
        <dbReference type="EMBL" id="MFC4403120.1"/>
    </source>
</evidence>
<evidence type="ECO:0000259" key="3">
    <source>
        <dbReference type="PROSITE" id="PS50234"/>
    </source>
</evidence>
<feature type="coiled-coil region" evidence="1">
    <location>
        <begin position="459"/>
        <end position="486"/>
    </location>
</feature>
<gene>
    <name evidence="4" type="ORF">ACFOY7_08530</name>
</gene>
<dbReference type="InterPro" id="IPR036465">
    <property type="entry name" value="vWFA_dom_sf"/>
</dbReference>
<sequence length="487" mass="56105">MCITHLKNSMIMLFFFTLVIVLLGCTGQESESKQENESKVDTEEAINNNEDDEEGEDNRDKENFNEEDSDPLKNLIERAPEEPTTFDEIISYPVGPLAGNGDITGEEPIMEIEEKAAFVKEVLPSIEEEENEEYIDQWWRAFRYIFSEEYPDPRQILEEINFTHFGNAELEDDRFQFKDQVNVLLILDVSGSMANEVNGKSMLEMAKESILNFSSDLPEEANVGVRVYGHEGSNKRETQEKSCQATELIYDFQPSNTTDIEAVLEPLAPTGWTPIGLSLEKAKEDFELFPGENNTNLVYIVSDGVETCEGDPVAAAQELAESDIQSIVNVIGFNVGIEGQAQLREIAETGGGIYTNAGDEEELKEALGQGEALIKRWKDWKNGERFNVYEQREEQKLALLKERSSWYNLIEDEASNHRMVLRHLFHEENYISRTAYDYMYSKQWDKRDFYFEIRDTEIEELKEEVEKNYETQLEKINEEYEETVNDD</sequence>
<dbReference type="SUPFAM" id="SSF53300">
    <property type="entry name" value="vWA-like"/>
    <property type="match status" value="1"/>
</dbReference>
<dbReference type="EMBL" id="JBHSDT010000004">
    <property type="protein sequence ID" value="MFC4403120.1"/>
    <property type="molecule type" value="Genomic_DNA"/>
</dbReference>
<evidence type="ECO:0000256" key="2">
    <source>
        <dbReference type="SAM" id="MobiDB-lite"/>
    </source>
</evidence>
<feature type="region of interest" description="Disordered" evidence="2">
    <location>
        <begin position="30"/>
        <end position="74"/>
    </location>
</feature>
<dbReference type="PROSITE" id="PS51257">
    <property type="entry name" value="PROKAR_LIPOPROTEIN"/>
    <property type="match status" value="1"/>
</dbReference>
<comment type="caution">
    <text evidence="4">The sequence shown here is derived from an EMBL/GenBank/DDBJ whole genome shotgun (WGS) entry which is preliminary data.</text>
</comment>
<organism evidence="4 5">
    <name type="scientific">Gracilibacillus xinjiangensis</name>
    <dbReference type="NCBI Taxonomy" id="1193282"/>
    <lineage>
        <taxon>Bacteria</taxon>
        <taxon>Bacillati</taxon>
        <taxon>Bacillota</taxon>
        <taxon>Bacilli</taxon>
        <taxon>Bacillales</taxon>
        <taxon>Bacillaceae</taxon>
        <taxon>Gracilibacillus</taxon>
    </lineage>
</organism>
<accession>A0ABV8WUI7</accession>
<dbReference type="PROSITE" id="PS50234">
    <property type="entry name" value="VWFA"/>
    <property type="match status" value="1"/>
</dbReference>
<dbReference type="RefSeq" id="WP_390251356.1">
    <property type="nucleotide sequence ID" value="NZ_JBHSDT010000004.1"/>
</dbReference>
<feature type="compositionally biased region" description="Basic and acidic residues" evidence="2">
    <location>
        <begin position="30"/>
        <end position="42"/>
    </location>
</feature>
<dbReference type="Gene3D" id="3.40.50.410">
    <property type="entry name" value="von Willebrand factor, type A domain"/>
    <property type="match status" value="1"/>
</dbReference>
<keyword evidence="5" id="KW-1185">Reference proteome</keyword>
<protein>
    <submittedName>
        <fullName evidence="4">VWA domain-containing protein</fullName>
    </submittedName>
</protein>
<keyword evidence="1" id="KW-0175">Coiled coil</keyword>
<reference evidence="5" key="1">
    <citation type="journal article" date="2019" name="Int. J. Syst. Evol. Microbiol.">
        <title>The Global Catalogue of Microorganisms (GCM) 10K type strain sequencing project: providing services to taxonomists for standard genome sequencing and annotation.</title>
        <authorList>
            <consortium name="The Broad Institute Genomics Platform"/>
            <consortium name="The Broad Institute Genome Sequencing Center for Infectious Disease"/>
            <person name="Wu L."/>
            <person name="Ma J."/>
        </authorList>
    </citation>
    <scope>NUCLEOTIDE SEQUENCE [LARGE SCALE GENOMIC DNA]</scope>
    <source>
        <strain evidence="5">CCUG 37865</strain>
    </source>
</reference>
<proteinExistence type="predicted"/>
<dbReference type="Pfam" id="PF00092">
    <property type="entry name" value="VWA"/>
    <property type="match status" value="1"/>
</dbReference>
<dbReference type="SMART" id="SM00327">
    <property type="entry name" value="VWA"/>
    <property type="match status" value="1"/>
</dbReference>
<feature type="domain" description="VWFA" evidence="3">
    <location>
        <begin position="182"/>
        <end position="377"/>
    </location>
</feature>
<evidence type="ECO:0000256" key="1">
    <source>
        <dbReference type="SAM" id="Coils"/>
    </source>
</evidence>
<dbReference type="Proteomes" id="UP001595882">
    <property type="component" value="Unassembled WGS sequence"/>
</dbReference>